<accession>A0A370TFQ4</accession>
<comment type="caution">
    <text evidence="2">The sequence shown here is derived from an EMBL/GenBank/DDBJ whole genome shotgun (WGS) entry which is preliminary data.</text>
</comment>
<evidence type="ECO:0000313" key="2">
    <source>
        <dbReference type="EMBL" id="RDL33725.1"/>
    </source>
</evidence>
<dbReference type="AlphaFoldDB" id="A0A370TFQ4"/>
<sequence length="202" mass="22295">MKFSTTFSALLCALSLGVSAAPVDSGSDLSLRVNTPAPVTVETPNFKRIKEAHAGLVNGKRYVFTQTNPINAQETDQKTKDLEKALGFSHIYLVVGDVTSSSKTADKGKNKGQVTTTWDFQGKEFDMTLKASDKTKTEQREPRKWESKYATQKTIKYVKETTKTLDAIKAHGAKYVAGHPIYSYDPKGNNCNAYVNDLITFT</sequence>
<feature type="signal peptide" evidence="1">
    <location>
        <begin position="1"/>
        <end position="20"/>
    </location>
</feature>
<protein>
    <submittedName>
        <fullName evidence="2">Uncharacterized protein</fullName>
    </submittedName>
</protein>
<gene>
    <name evidence="2" type="ORF">BP5553_08093</name>
</gene>
<keyword evidence="3" id="KW-1185">Reference proteome</keyword>
<organism evidence="2 3">
    <name type="scientific">Venustampulla echinocandica</name>
    <dbReference type="NCBI Taxonomy" id="2656787"/>
    <lineage>
        <taxon>Eukaryota</taxon>
        <taxon>Fungi</taxon>
        <taxon>Dikarya</taxon>
        <taxon>Ascomycota</taxon>
        <taxon>Pezizomycotina</taxon>
        <taxon>Leotiomycetes</taxon>
        <taxon>Helotiales</taxon>
        <taxon>Pleuroascaceae</taxon>
        <taxon>Venustampulla</taxon>
    </lineage>
</organism>
<dbReference type="RefSeq" id="XP_031867007.1">
    <property type="nucleotide sequence ID" value="XM_032016716.1"/>
</dbReference>
<dbReference type="EMBL" id="NPIC01000008">
    <property type="protein sequence ID" value="RDL33725.1"/>
    <property type="molecule type" value="Genomic_DNA"/>
</dbReference>
<reference evidence="2 3" key="1">
    <citation type="journal article" date="2018" name="IMA Fungus">
        <title>IMA Genome-F 9: Draft genome sequence of Annulohypoxylon stygium, Aspergillus mulundensis, Berkeleyomyces basicola (syn. Thielaviopsis basicola), Ceratocystis smalleyi, two Cercospora beticola strains, Coleophoma cylindrospora, Fusarium fracticaudum, Phialophora cf. hyalina, and Morchella septimelata.</title>
        <authorList>
            <person name="Wingfield B.D."/>
            <person name="Bills G.F."/>
            <person name="Dong Y."/>
            <person name="Huang W."/>
            <person name="Nel W.J."/>
            <person name="Swalarsk-Parry B.S."/>
            <person name="Vaghefi N."/>
            <person name="Wilken P.M."/>
            <person name="An Z."/>
            <person name="de Beer Z.W."/>
            <person name="De Vos L."/>
            <person name="Chen L."/>
            <person name="Duong T.A."/>
            <person name="Gao Y."/>
            <person name="Hammerbacher A."/>
            <person name="Kikkert J.R."/>
            <person name="Li Y."/>
            <person name="Li H."/>
            <person name="Li K."/>
            <person name="Li Q."/>
            <person name="Liu X."/>
            <person name="Ma X."/>
            <person name="Naidoo K."/>
            <person name="Pethybridge S.J."/>
            <person name="Sun J."/>
            <person name="Steenkamp E.T."/>
            <person name="van der Nest M.A."/>
            <person name="van Wyk S."/>
            <person name="Wingfield M.J."/>
            <person name="Xiong C."/>
            <person name="Yue Q."/>
            <person name="Zhang X."/>
        </authorList>
    </citation>
    <scope>NUCLEOTIDE SEQUENCE [LARGE SCALE GENOMIC DNA]</scope>
    <source>
        <strain evidence="2 3">BP 5553</strain>
    </source>
</reference>
<dbReference type="OrthoDB" id="4440859at2759"/>
<evidence type="ECO:0000313" key="3">
    <source>
        <dbReference type="Proteomes" id="UP000254866"/>
    </source>
</evidence>
<evidence type="ECO:0000256" key="1">
    <source>
        <dbReference type="SAM" id="SignalP"/>
    </source>
</evidence>
<dbReference type="Proteomes" id="UP000254866">
    <property type="component" value="Unassembled WGS sequence"/>
</dbReference>
<name>A0A370TFQ4_9HELO</name>
<dbReference type="GeneID" id="43600942"/>
<keyword evidence="1" id="KW-0732">Signal</keyword>
<feature type="chain" id="PRO_5017017823" evidence="1">
    <location>
        <begin position="21"/>
        <end position="202"/>
    </location>
</feature>
<proteinExistence type="predicted"/>